<reference evidence="1 2" key="1">
    <citation type="submission" date="2016-07" db="EMBL/GenBank/DDBJ databases">
        <title>Pervasive Adenine N6-methylation of Active Genes in Fungi.</title>
        <authorList>
            <consortium name="DOE Joint Genome Institute"/>
            <person name="Mondo S.J."/>
            <person name="Dannebaum R.O."/>
            <person name="Kuo R.C."/>
            <person name="Labutti K."/>
            <person name="Haridas S."/>
            <person name="Kuo A."/>
            <person name="Salamov A."/>
            <person name="Ahrendt S.R."/>
            <person name="Lipzen A."/>
            <person name="Sullivan W."/>
            <person name="Andreopoulos W.B."/>
            <person name="Clum A."/>
            <person name="Lindquist E."/>
            <person name="Daum C."/>
            <person name="Ramamoorthy G.K."/>
            <person name="Gryganskyi A."/>
            <person name="Culley D."/>
            <person name="Magnuson J.K."/>
            <person name="James T.Y."/>
            <person name="O'Malley M.A."/>
            <person name="Stajich J.E."/>
            <person name="Spatafora J.W."/>
            <person name="Visel A."/>
            <person name="Grigoriev I.V."/>
        </authorList>
    </citation>
    <scope>NUCLEOTIDE SEQUENCE [LARGE SCALE GENOMIC DNA]</scope>
    <source>
        <strain evidence="1 2">ATCC 12442</strain>
    </source>
</reference>
<name>A0A1Y1W8R7_9FUNG</name>
<comment type="caution">
    <text evidence="1">The sequence shown here is derived from an EMBL/GenBank/DDBJ whole genome shotgun (WGS) entry which is preliminary data.</text>
</comment>
<sequence length="94" mass="10312">MPLRCPTSCWGDAFAKKTGPYTPTSVGTICCQRPQLHPLCDGFMRATLAPQKARVLGWPLAWPKGPGAKQKTKMCLLAFGWVTFFACCGRSPHE</sequence>
<organism evidence="1 2">
    <name type="scientific">Linderina pennispora</name>
    <dbReference type="NCBI Taxonomy" id="61395"/>
    <lineage>
        <taxon>Eukaryota</taxon>
        <taxon>Fungi</taxon>
        <taxon>Fungi incertae sedis</taxon>
        <taxon>Zoopagomycota</taxon>
        <taxon>Kickxellomycotina</taxon>
        <taxon>Kickxellomycetes</taxon>
        <taxon>Kickxellales</taxon>
        <taxon>Kickxellaceae</taxon>
        <taxon>Linderina</taxon>
    </lineage>
</organism>
<dbReference type="AlphaFoldDB" id="A0A1Y1W8R7"/>
<dbReference type="Proteomes" id="UP000193922">
    <property type="component" value="Unassembled WGS sequence"/>
</dbReference>
<proteinExistence type="predicted"/>
<dbReference type="GeneID" id="63800163"/>
<dbReference type="RefSeq" id="XP_040743569.1">
    <property type="nucleotide sequence ID" value="XM_040883515.1"/>
</dbReference>
<evidence type="ECO:0000313" key="1">
    <source>
        <dbReference type="EMBL" id="ORX69931.1"/>
    </source>
</evidence>
<keyword evidence="2" id="KW-1185">Reference proteome</keyword>
<gene>
    <name evidence="1" type="ORF">DL89DRAFT_149113</name>
</gene>
<dbReference type="EMBL" id="MCFD01000006">
    <property type="protein sequence ID" value="ORX69931.1"/>
    <property type="molecule type" value="Genomic_DNA"/>
</dbReference>
<accession>A0A1Y1W8R7</accession>
<protein>
    <submittedName>
        <fullName evidence="1">Uncharacterized protein</fullName>
    </submittedName>
</protein>
<evidence type="ECO:0000313" key="2">
    <source>
        <dbReference type="Proteomes" id="UP000193922"/>
    </source>
</evidence>